<evidence type="ECO:0000259" key="10">
    <source>
        <dbReference type="Pfam" id="PF16656"/>
    </source>
</evidence>
<dbReference type="EC" id="3.1.3.2" evidence="7"/>
<evidence type="ECO:0000256" key="6">
    <source>
        <dbReference type="ARBA" id="ARBA00023180"/>
    </source>
</evidence>
<evidence type="ECO:0000256" key="1">
    <source>
        <dbReference type="ARBA" id="ARBA00004613"/>
    </source>
</evidence>
<name>A0A8T2RKJ9_CERRI</name>
<keyword evidence="4" id="KW-0964">Secreted</keyword>
<dbReference type="Gene3D" id="2.60.40.380">
    <property type="entry name" value="Purple acid phosphatase-like, N-terminal"/>
    <property type="match status" value="1"/>
</dbReference>
<dbReference type="SUPFAM" id="SSF56300">
    <property type="entry name" value="Metallo-dependent phosphatases"/>
    <property type="match status" value="1"/>
</dbReference>
<dbReference type="SUPFAM" id="SSF49363">
    <property type="entry name" value="Purple acid phosphatase, N-terminal domain"/>
    <property type="match status" value="1"/>
</dbReference>
<evidence type="ECO:0000256" key="5">
    <source>
        <dbReference type="ARBA" id="ARBA00022729"/>
    </source>
</evidence>
<feature type="domain" description="Purple acid phosphatase Fn3-like" evidence="11">
    <location>
        <begin position="67"/>
        <end position="189"/>
    </location>
</feature>
<dbReference type="EMBL" id="CM035431">
    <property type="protein sequence ID" value="KAH7296469.1"/>
    <property type="molecule type" value="Genomic_DNA"/>
</dbReference>
<dbReference type="InterPro" id="IPR040974">
    <property type="entry name" value="Fn3_PAP"/>
</dbReference>
<feature type="domain" description="Purple acid phosphatase C-terminal" evidence="9">
    <location>
        <begin position="554"/>
        <end position="613"/>
    </location>
</feature>
<dbReference type="Gene3D" id="3.60.21.10">
    <property type="match status" value="1"/>
</dbReference>
<keyword evidence="13" id="KW-1185">Reference proteome</keyword>
<dbReference type="InterPro" id="IPR041792">
    <property type="entry name" value="MPP_PAP"/>
</dbReference>
<gene>
    <name evidence="12" type="ORF">KP509_26G024200</name>
</gene>
<dbReference type="AlphaFoldDB" id="A0A8T2RKJ9"/>
<sequence length="639" mass="72251">MRIPQFIGVSYHKFQIYGIIWMLLGLCIGPCDSYSIHRWRIDSHNDQALAKIAFDRVTYKEDSSISIDVSPTLLGTQGGNVDWVTVQYKRPSGATNLDWVGVFSPAIFNASLCTEDTVGVNRDYAPFLCTAPIKYQFANFTSSNYAQHGEGSLNFRLINQRADFSFAFFTGGLDEPVLLAVSNSLAKFVNPKAPSYPRLALTSHINEVSVTWTSGYSQMDATPLVIWGHLTSGVENIAIAQTLRFERSDMCGSPARSVGWRDPGYIHTAVLADLWPNNIYFYKVGHKHPNGTYLWDQVQNFTAAPFPGEESMQQIIIFGDMGKGERDLSNEYNNYQPGALNTTDRLIEDLDNIDLIFHIGDICYANGYLSQWDQFTEQVEALASHVPYMIASGNHERDWPGTGSFYLNKDSGGECGVPAQTMFNMPLKNRENFWYSLDYGLFHFCIADSEHDWREGSEQYRFIEGCLASADRLKQPWLIFAAHRVLGYSSDKYYGLEGTFGEPMARESLQKLWQKYKVDLAFFGHVHNYERTCPVYENKCISTERSLYTGVFNATIHLVVGGAGASLSDYSEVQTSWSTFKDLDHGFGKLTAFNRSTLLFEYKRSSNGEVYDSFWIKREYRDVLGCDSMDNCPPFTLAT</sequence>
<comment type="catalytic activity">
    <reaction evidence="7">
        <text>a phosphate monoester + H2O = an alcohol + phosphate</text>
        <dbReference type="Rhea" id="RHEA:15017"/>
        <dbReference type="ChEBI" id="CHEBI:15377"/>
        <dbReference type="ChEBI" id="CHEBI:30879"/>
        <dbReference type="ChEBI" id="CHEBI:43474"/>
        <dbReference type="ChEBI" id="CHEBI:67140"/>
        <dbReference type="EC" id="3.1.3.2"/>
    </reaction>
</comment>
<evidence type="ECO:0000256" key="2">
    <source>
        <dbReference type="ARBA" id="ARBA00008723"/>
    </source>
</evidence>
<dbReference type="OrthoDB" id="45007at2759"/>
<evidence type="ECO:0000256" key="4">
    <source>
        <dbReference type="ARBA" id="ARBA00022525"/>
    </source>
</evidence>
<dbReference type="InterPro" id="IPR025733">
    <property type="entry name" value="PAPs_C"/>
</dbReference>
<evidence type="ECO:0000259" key="11">
    <source>
        <dbReference type="Pfam" id="PF17808"/>
    </source>
</evidence>
<dbReference type="Pfam" id="PF16656">
    <property type="entry name" value="Pur_ac_phosph_N"/>
    <property type="match status" value="1"/>
</dbReference>
<evidence type="ECO:0000259" key="9">
    <source>
        <dbReference type="Pfam" id="PF14008"/>
    </source>
</evidence>
<comment type="similarity">
    <text evidence="2 7">Belongs to the metallophosphoesterase superfamily. Purple acid phosphatase family.</text>
</comment>
<keyword evidence="6" id="KW-0325">Glycoprotein</keyword>
<evidence type="ECO:0000259" key="8">
    <source>
        <dbReference type="Pfam" id="PF00149"/>
    </source>
</evidence>
<organism evidence="12 13">
    <name type="scientific">Ceratopteris richardii</name>
    <name type="common">Triangle waterfern</name>
    <dbReference type="NCBI Taxonomy" id="49495"/>
    <lineage>
        <taxon>Eukaryota</taxon>
        <taxon>Viridiplantae</taxon>
        <taxon>Streptophyta</taxon>
        <taxon>Embryophyta</taxon>
        <taxon>Tracheophyta</taxon>
        <taxon>Polypodiopsida</taxon>
        <taxon>Polypodiidae</taxon>
        <taxon>Polypodiales</taxon>
        <taxon>Pteridineae</taxon>
        <taxon>Pteridaceae</taxon>
        <taxon>Parkerioideae</taxon>
        <taxon>Ceratopteris</taxon>
    </lineage>
</organism>
<dbReference type="Pfam" id="PF14008">
    <property type="entry name" value="Metallophos_C"/>
    <property type="match status" value="1"/>
</dbReference>
<dbReference type="InterPro" id="IPR004843">
    <property type="entry name" value="Calcineurin-like_PHP"/>
</dbReference>
<comment type="subunit">
    <text evidence="3">Homodimer.</text>
</comment>
<dbReference type="GO" id="GO:0005576">
    <property type="term" value="C:extracellular region"/>
    <property type="evidence" value="ECO:0007669"/>
    <property type="project" value="UniProtKB-SubCell"/>
</dbReference>
<protein>
    <recommendedName>
        <fullName evidence="7">Purple acid phosphatase</fullName>
        <ecNumber evidence="7">3.1.3.2</ecNumber>
    </recommendedName>
</protein>
<dbReference type="PANTHER" id="PTHR45778:SF6">
    <property type="entry name" value="INACTIVE PURPLE ACID PHOSPHATASE 24-RELATED"/>
    <property type="match status" value="1"/>
</dbReference>
<evidence type="ECO:0000313" key="12">
    <source>
        <dbReference type="EMBL" id="KAH7296471.1"/>
    </source>
</evidence>
<dbReference type="InterPro" id="IPR015914">
    <property type="entry name" value="PAPs_N"/>
</dbReference>
<keyword evidence="7" id="KW-0378">Hydrolase</keyword>
<feature type="domain" description="Purple acid phosphatase N-terminal" evidence="10">
    <location>
        <begin position="194"/>
        <end position="302"/>
    </location>
</feature>
<evidence type="ECO:0000256" key="7">
    <source>
        <dbReference type="RuleBase" id="RU361203"/>
    </source>
</evidence>
<feature type="domain" description="Calcineurin-like phosphoesterase" evidence="8">
    <location>
        <begin position="315"/>
        <end position="529"/>
    </location>
</feature>
<dbReference type="GO" id="GO:0046872">
    <property type="term" value="F:metal ion binding"/>
    <property type="evidence" value="ECO:0007669"/>
    <property type="project" value="InterPro"/>
</dbReference>
<dbReference type="InterPro" id="IPR008963">
    <property type="entry name" value="Purple_acid_Pase-like_N"/>
</dbReference>
<dbReference type="Proteomes" id="UP000825935">
    <property type="component" value="Chromosome 26"/>
</dbReference>
<evidence type="ECO:0000313" key="13">
    <source>
        <dbReference type="Proteomes" id="UP000825935"/>
    </source>
</evidence>
<comment type="caution">
    <text evidence="12">The sequence shown here is derived from an EMBL/GenBank/DDBJ whole genome shotgun (WGS) entry which is preliminary data.</text>
</comment>
<dbReference type="Pfam" id="PF00149">
    <property type="entry name" value="Metallophos"/>
    <property type="match status" value="1"/>
</dbReference>
<dbReference type="EMBL" id="CM035431">
    <property type="protein sequence ID" value="KAH7296471.1"/>
    <property type="molecule type" value="Genomic_DNA"/>
</dbReference>
<comment type="subcellular location">
    <subcellularLocation>
        <location evidence="1">Secreted</location>
    </subcellularLocation>
</comment>
<dbReference type="PANTHER" id="PTHR45778">
    <property type="entry name" value="PURPLE ACID PHOSPHATASE-RELATED"/>
    <property type="match status" value="1"/>
</dbReference>
<evidence type="ECO:0000256" key="3">
    <source>
        <dbReference type="ARBA" id="ARBA00011738"/>
    </source>
</evidence>
<accession>A0A8T2RKJ9</accession>
<reference evidence="12" key="1">
    <citation type="submission" date="2021-08" db="EMBL/GenBank/DDBJ databases">
        <title>WGS assembly of Ceratopteris richardii.</title>
        <authorList>
            <person name="Marchant D.B."/>
            <person name="Chen G."/>
            <person name="Jenkins J."/>
            <person name="Shu S."/>
            <person name="Leebens-Mack J."/>
            <person name="Grimwood J."/>
            <person name="Schmutz J."/>
            <person name="Soltis P."/>
            <person name="Soltis D."/>
            <person name="Chen Z.-H."/>
        </authorList>
    </citation>
    <scope>NUCLEOTIDE SEQUENCE</scope>
    <source>
        <strain evidence="12">Whitten #5841</strain>
        <tissue evidence="12">Leaf</tissue>
    </source>
</reference>
<keyword evidence="5" id="KW-0732">Signal</keyword>
<dbReference type="InterPro" id="IPR029052">
    <property type="entry name" value="Metallo-depent_PP-like"/>
</dbReference>
<dbReference type="Pfam" id="PF17808">
    <property type="entry name" value="fn3_PAP"/>
    <property type="match status" value="1"/>
</dbReference>
<dbReference type="CDD" id="cd00839">
    <property type="entry name" value="MPP_PAPs"/>
    <property type="match status" value="1"/>
</dbReference>
<proteinExistence type="inferred from homology"/>
<dbReference type="GO" id="GO:0003993">
    <property type="term" value="F:acid phosphatase activity"/>
    <property type="evidence" value="ECO:0007669"/>
    <property type="project" value="UniProtKB-EC"/>
</dbReference>